<proteinExistence type="predicted"/>
<reference evidence="2" key="1">
    <citation type="journal article" date="2017" name="Nucleic Acids Res.">
        <title>Proteogenomics produces comprehensive and highly accurate protein-coding gene annotation in a complete genome assembly of Malassezia sympodialis.</title>
        <authorList>
            <person name="Zhu Y."/>
            <person name="Engstroem P.G."/>
            <person name="Tellgren-Roth C."/>
            <person name="Baudo C.D."/>
            <person name="Kennell J.C."/>
            <person name="Sun S."/>
            <person name="Billmyre R.B."/>
            <person name="Schroeder M.S."/>
            <person name="Andersson A."/>
            <person name="Holm T."/>
            <person name="Sigurgeirsson B."/>
            <person name="Wu G."/>
            <person name="Sankaranarayanan S.R."/>
            <person name="Siddharthan R."/>
            <person name="Sanyal K."/>
            <person name="Lundeberg J."/>
            <person name="Nystedt B."/>
            <person name="Boekhout T."/>
            <person name="Dawson T.L. Jr."/>
            <person name="Heitman J."/>
            <person name="Scheynius A."/>
            <person name="Lehtioe J."/>
        </authorList>
    </citation>
    <scope>NUCLEOTIDE SEQUENCE [LARGE SCALE GENOMIC DNA]</scope>
    <source>
        <strain evidence="2">ATCC 42132</strain>
    </source>
</reference>
<gene>
    <name evidence="1" type="ORF">MSYG_4438</name>
</gene>
<sequence length="204" mass="22333">MDAALRALERCCICSAYFPPRQSAKKRRMHLDECARLRGLSADDTKDCLLRAAAHVLREERERQAAAAQERTLFARYVHHDTTPTRVARLEAVVGIRPDACSVGEARAMHVAARASCDDLLDRYCARPAAHECASSLEPVDAGARRMLAQLERHAARLAPPRRAHLSAPPIPAVAVPTSDDDEGLYPSCATRVDLVVTSDEEAS</sequence>
<accession>A0A1M8ACH5</accession>
<name>A0A1M8ACH5_MALS4</name>
<evidence type="ECO:0000313" key="2">
    <source>
        <dbReference type="Proteomes" id="UP000186303"/>
    </source>
</evidence>
<organism evidence="1 2">
    <name type="scientific">Malassezia sympodialis (strain ATCC 42132)</name>
    <name type="common">Atopic eczema-associated yeast</name>
    <dbReference type="NCBI Taxonomy" id="1230383"/>
    <lineage>
        <taxon>Eukaryota</taxon>
        <taxon>Fungi</taxon>
        <taxon>Dikarya</taxon>
        <taxon>Basidiomycota</taxon>
        <taxon>Ustilaginomycotina</taxon>
        <taxon>Malasseziomycetes</taxon>
        <taxon>Malasseziales</taxon>
        <taxon>Malasseziaceae</taxon>
        <taxon>Malassezia</taxon>
    </lineage>
</organism>
<protein>
    <submittedName>
        <fullName evidence="1">Uncharacterized protein</fullName>
    </submittedName>
</protein>
<dbReference type="VEuPathDB" id="FungiDB:MSYG_4438"/>
<evidence type="ECO:0000313" key="1">
    <source>
        <dbReference type="EMBL" id="SHO80083.1"/>
    </source>
</evidence>
<dbReference type="AlphaFoldDB" id="A0A1M8ACH5"/>
<dbReference type="EMBL" id="LT671828">
    <property type="protein sequence ID" value="SHO80083.1"/>
    <property type="molecule type" value="Genomic_DNA"/>
</dbReference>
<keyword evidence="2" id="KW-1185">Reference proteome</keyword>
<dbReference type="OrthoDB" id="10324532at2759"/>
<dbReference type="Proteomes" id="UP000186303">
    <property type="component" value="Chromosome 8"/>
</dbReference>